<comment type="subcellular location">
    <subcellularLocation>
        <location evidence="1">Cell membrane</location>
        <topology evidence="1">Multi-pass membrane protein</topology>
    </subcellularLocation>
</comment>
<feature type="transmembrane region" description="Helical" evidence="8">
    <location>
        <begin position="51"/>
        <end position="75"/>
    </location>
</feature>
<dbReference type="AlphaFoldDB" id="A0A3B9L271"/>
<dbReference type="PANTHER" id="PTHR42865:SF7">
    <property type="entry name" value="PROTON_GLUTAMATE-ASPARTATE SYMPORTER"/>
    <property type="match status" value="1"/>
</dbReference>
<dbReference type="GO" id="GO:0006835">
    <property type="term" value="P:dicarboxylic acid transport"/>
    <property type="evidence" value="ECO:0007669"/>
    <property type="project" value="TreeGrafter"/>
</dbReference>
<evidence type="ECO:0000256" key="5">
    <source>
        <dbReference type="ARBA" id="ARBA00022847"/>
    </source>
</evidence>
<name>A0A3B9L271_9PROT</name>
<keyword evidence="5" id="KW-0769">Symport</keyword>
<evidence type="ECO:0000256" key="7">
    <source>
        <dbReference type="ARBA" id="ARBA00023136"/>
    </source>
</evidence>
<dbReference type="Pfam" id="PF00375">
    <property type="entry name" value="SDF"/>
    <property type="match status" value="1"/>
</dbReference>
<sequence length="170" mass="17674">MKWWFGIDLWKRVIAGLVLGAAVGLGLRYGLGPEAASDNVTAWAKPIGDAFINLIKMLVVPLIFTTLLSGVLAMGDPKKLGSLGGRALLMYMGTTIVAVSFGLLMGTLIQPGAGFDLSIASASDIAEAKARLDANPQPGSVGEQLMNTLLSIIPTNPVAALTNGDVLQII</sequence>
<dbReference type="GO" id="GO:0015293">
    <property type="term" value="F:symporter activity"/>
    <property type="evidence" value="ECO:0007669"/>
    <property type="project" value="UniProtKB-KW"/>
</dbReference>
<dbReference type="PRINTS" id="PR00173">
    <property type="entry name" value="EDTRNSPORT"/>
</dbReference>
<protein>
    <submittedName>
        <fullName evidence="9">Dicarboxylate/amino acid:cation symporter</fullName>
    </submittedName>
</protein>
<dbReference type="InterPro" id="IPR001991">
    <property type="entry name" value="Na-dicarboxylate_symporter"/>
</dbReference>
<dbReference type="InterPro" id="IPR018107">
    <property type="entry name" value="Na-dicarboxylate_symporter_CS"/>
</dbReference>
<organism evidence="9 10">
    <name type="scientific">Hyphomonas atlantica</name>
    <dbReference type="NCBI Taxonomy" id="1280948"/>
    <lineage>
        <taxon>Bacteria</taxon>
        <taxon>Pseudomonadati</taxon>
        <taxon>Pseudomonadota</taxon>
        <taxon>Alphaproteobacteria</taxon>
        <taxon>Hyphomonadales</taxon>
        <taxon>Hyphomonadaceae</taxon>
        <taxon>Hyphomonas</taxon>
    </lineage>
</organism>
<evidence type="ECO:0000256" key="3">
    <source>
        <dbReference type="ARBA" id="ARBA00022475"/>
    </source>
</evidence>
<dbReference type="InterPro" id="IPR036458">
    <property type="entry name" value="Na:dicarbo_symporter_sf"/>
</dbReference>
<keyword evidence="2" id="KW-0813">Transport</keyword>
<comment type="caution">
    <text evidence="9">The sequence shown here is derived from an EMBL/GenBank/DDBJ whole genome shotgun (WGS) entry which is preliminary data.</text>
</comment>
<dbReference type="PANTHER" id="PTHR42865">
    <property type="entry name" value="PROTON/GLUTAMATE-ASPARTATE SYMPORTER"/>
    <property type="match status" value="1"/>
</dbReference>
<feature type="transmembrane region" description="Helical" evidence="8">
    <location>
        <begin position="87"/>
        <end position="109"/>
    </location>
</feature>
<evidence type="ECO:0000256" key="8">
    <source>
        <dbReference type="SAM" id="Phobius"/>
    </source>
</evidence>
<keyword evidence="3" id="KW-1003">Cell membrane</keyword>
<dbReference type="PROSITE" id="PS00713">
    <property type="entry name" value="NA_DICARBOXYL_SYMP_1"/>
    <property type="match status" value="1"/>
</dbReference>
<accession>A0A3B9L271</accession>
<evidence type="ECO:0000256" key="2">
    <source>
        <dbReference type="ARBA" id="ARBA00022448"/>
    </source>
</evidence>
<dbReference type="Gene3D" id="1.10.3860.10">
    <property type="entry name" value="Sodium:dicarboxylate symporter"/>
    <property type="match status" value="1"/>
</dbReference>
<feature type="non-terminal residue" evidence="9">
    <location>
        <position position="170"/>
    </location>
</feature>
<dbReference type="EMBL" id="DMBR01000318">
    <property type="protein sequence ID" value="HAE94986.1"/>
    <property type="molecule type" value="Genomic_DNA"/>
</dbReference>
<reference evidence="9 10" key="1">
    <citation type="journal article" date="2018" name="Nat. Biotechnol.">
        <title>A standardized bacterial taxonomy based on genome phylogeny substantially revises the tree of life.</title>
        <authorList>
            <person name="Parks D.H."/>
            <person name="Chuvochina M."/>
            <person name="Waite D.W."/>
            <person name="Rinke C."/>
            <person name="Skarshewski A."/>
            <person name="Chaumeil P.A."/>
            <person name="Hugenholtz P."/>
        </authorList>
    </citation>
    <scope>NUCLEOTIDE SEQUENCE [LARGE SCALE GENOMIC DNA]</scope>
    <source>
        <strain evidence="9">UBA8557</strain>
    </source>
</reference>
<evidence type="ECO:0000256" key="4">
    <source>
        <dbReference type="ARBA" id="ARBA00022692"/>
    </source>
</evidence>
<keyword evidence="4 8" id="KW-0812">Transmembrane</keyword>
<evidence type="ECO:0000256" key="1">
    <source>
        <dbReference type="ARBA" id="ARBA00004651"/>
    </source>
</evidence>
<gene>
    <name evidence="9" type="ORF">DCG65_10520</name>
</gene>
<dbReference type="GO" id="GO:0005886">
    <property type="term" value="C:plasma membrane"/>
    <property type="evidence" value="ECO:0007669"/>
    <property type="project" value="UniProtKB-SubCell"/>
</dbReference>
<feature type="transmembrane region" description="Helical" evidence="8">
    <location>
        <begin position="12"/>
        <end position="31"/>
    </location>
</feature>
<proteinExistence type="predicted"/>
<keyword evidence="6 8" id="KW-1133">Transmembrane helix</keyword>
<dbReference type="SUPFAM" id="SSF118215">
    <property type="entry name" value="Proton glutamate symport protein"/>
    <property type="match status" value="1"/>
</dbReference>
<keyword evidence="7 8" id="KW-0472">Membrane</keyword>
<evidence type="ECO:0000256" key="6">
    <source>
        <dbReference type="ARBA" id="ARBA00022989"/>
    </source>
</evidence>
<evidence type="ECO:0000313" key="10">
    <source>
        <dbReference type="Proteomes" id="UP000259173"/>
    </source>
</evidence>
<evidence type="ECO:0000313" key="9">
    <source>
        <dbReference type="EMBL" id="HAE94986.1"/>
    </source>
</evidence>
<dbReference type="Proteomes" id="UP000259173">
    <property type="component" value="Unassembled WGS sequence"/>
</dbReference>